<evidence type="ECO:0000256" key="2">
    <source>
        <dbReference type="ARBA" id="ARBA00022679"/>
    </source>
</evidence>
<sequence>MRKVVKIRILIIHTAFIGDIVLSTPLVKKLKEVYPWSDITYVTTPAGASILRNNPNISEIIEYDKRGKHKGLKGIYQLGKRLKYENFNLVITPHRYLRSSVLSWLTGSPVRKGYKNAAASFLYTEKIPYDKKKHEVEKLLSFVSGKENKRYEIELYPNEQDVKKINEMLKEYEGKKLILLAPGSKWFTKKWPLEYFNEIIGQLKNREDIITGIIGGADELALNIVTGGNVVDFRGKTSLLELAELIKRSELVVTNDSSPIHIASAWKDVKILAIFGPTVKELGFFPWSKNSVIFETEGLPCRPCSLHGGDKCPQKHFKCMLDIRPEIVLNEILKIIERV</sequence>
<keyword evidence="2 3" id="KW-0808">Transferase</keyword>
<protein>
    <submittedName>
        <fullName evidence="3">Lipopolysaccharide core heptosyltransferase rfaQ</fullName>
        <ecNumber evidence="3">2.-.-.-</ecNumber>
    </submittedName>
</protein>
<dbReference type="InterPro" id="IPR051199">
    <property type="entry name" value="LPS_LOS_Heptosyltrfase"/>
</dbReference>
<gene>
    <name evidence="3" type="primary">rfaQ_5</name>
    <name evidence="3" type="ORF">NCTC12112_02986</name>
</gene>
<dbReference type="PANTHER" id="PTHR30160">
    <property type="entry name" value="TETRAACYLDISACCHARIDE 4'-KINASE-RELATED"/>
    <property type="match status" value="1"/>
</dbReference>
<dbReference type="SUPFAM" id="SSF53756">
    <property type="entry name" value="UDP-Glycosyltransferase/glycogen phosphorylase"/>
    <property type="match status" value="1"/>
</dbReference>
<dbReference type="GO" id="GO:0005829">
    <property type="term" value="C:cytosol"/>
    <property type="evidence" value="ECO:0007669"/>
    <property type="project" value="TreeGrafter"/>
</dbReference>
<evidence type="ECO:0000313" key="3">
    <source>
        <dbReference type="EMBL" id="SQJ15113.1"/>
    </source>
</evidence>
<evidence type="ECO:0000256" key="1">
    <source>
        <dbReference type="ARBA" id="ARBA00022676"/>
    </source>
</evidence>
<dbReference type="Pfam" id="PF01075">
    <property type="entry name" value="Glyco_transf_9"/>
    <property type="match status" value="1"/>
</dbReference>
<dbReference type="KEGG" id="ful:C4N20_05495"/>
<dbReference type="GO" id="GO:0009244">
    <property type="term" value="P:lipopolysaccharide core region biosynthetic process"/>
    <property type="evidence" value="ECO:0007669"/>
    <property type="project" value="TreeGrafter"/>
</dbReference>
<proteinExistence type="predicted"/>
<dbReference type="InterPro" id="IPR002201">
    <property type="entry name" value="Glyco_trans_9"/>
</dbReference>
<keyword evidence="1" id="KW-0328">Glycosyltransferase</keyword>
<organism evidence="3 4">
    <name type="scientific">Fusobacterium ulcerans</name>
    <dbReference type="NCBI Taxonomy" id="861"/>
    <lineage>
        <taxon>Bacteria</taxon>
        <taxon>Fusobacteriati</taxon>
        <taxon>Fusobacteriota</taxon>
        <taxon>Fusobacteriia</taxon>
        <taxon>Fusobacteriales</taxon>
        <taxon>Fusobacteriaceae</taxon>
        <taxon>Fusobacterium</taxon>
    </lineage>
</organism>
<reference evidence="3 4" key="1">
    <citation type="submission" date="2018-06" db="EMBL/GenBank/DDBJ databases">
        <authorList>
            <consortium name="Pathogen Informatics"/>
            <person name="Doyle S."/>
        </authorList>
    </citation>
    <scope>NUCLEOTIDE SEQUENCE [LARGE SCALE GENOMIC DNA]</scope>
    <source>
        <strain evidence="3 4">NCTC12112</strain>
    </source>
</reference>
<dbReference type="AlphaFoldDB" id="A0AAX2JFS0"/>
<evidence type="ECO:0000313" key="4">
    <source>
        <dbReference type="Proteomes" id="UP000249008"/>
    </source>
</evidence>
<dbReference type="GO" id="GO:0008713">
    <property type="term" value="F:ADP-heptose-lipopolysaccharide heptosyltransferase activity"/>
    <property type="evidence" value="ECO:0007669"/>
    <property type="project" value="TreeGrafter"/>
</dbReference>
<dbReference type="Proteomes" id="UP000249008">
    <property type="component" value="Chromosome 1"/>
</dbReference>
<dbReference type="EMBL" id="LS483487">
    <property type="protein sequence ID" value="SQJ15113.1"/>
    <property type="molecule type" value="Genomic_DNA"/>
</dbReference>
<name>A0AAX2JFS0_9FUSO</name>
<accession>A0AAX2JFS0</accession>
<dbReference type="EC" id="2.-.-.-" evidence="3"/>
<dbReference type="PANTHER" id="PTHR30160:SF1">
    <property type="entry name" value="LIPOPOLYSACCHARIDE 1,2-N-ACETYLGLUCOSAMINETRANSFERASE-RELATED"/>
    <property type="match status" value="1"/>
</dbReference>
<dbReference type="Gene3D" id="3.40.50.2000">
    <property type="entry name" value="Glycogen Phosphorylase B"/>
    <property type="match status" value="2"/>
</dbReference>
<dbReference type="CDD" id="cd03789">
    <property type="entry name" value="GT9_LPS_heptosyltransferase"/>
    <property type="match status" value="1"/>
</dbReference>